<gene>
    <name evidence="1" type="ORF">PVAP13_8KG243002</name>
</gene>
<reference evidence="1" key="1">
    <citation type="submission" date="2020-05" db="EMBL/GenBank/DDBJ databases">
        <title>WGS assembly of Panicum virgatum.</title>
        <authorList>
            <person name="Lovell J.T."/>
            <person name="Jenkins J."/>
            <person name="Shu S."/>
            <person name="Juenger T.E."/>
            <person name="Schmutz J."/>
        </authorList>
    </citation>
    <scope>NUCLEOTIDE SEQUENCE</scope>
    <source>
        <strain evidence="1">AP13</strain>
    </source>
</reference>
<dbReference type="AlphaFoldDB" id="A0A8T0PKH3"/>
<comment type="caution">
    <text evidence="1">The sequence shown here is derived from an EMBL/GenBank/DDBJ whole genome shotgun (WGS) entry which is preliminary data.</text>
</comment>
<organism evidence="1 2">
    <name type="scientific">Panicum virgatum</name>
    <name type="common">Blackwell switchgrass</name>
    <dbReference type="NCBI Taxonomy" id="38727"/>
    <lineage>
        <taxon>Eukaryota</taxon>
        <taxon>Viridiplantae</taxon>
        <taxon>Streptophyta</taxon>
        <taxon>Embryophyta</taxon>
        <taxon>Tracheophyta</taxon>
        <taxon>Spermatophyta</taxon>
        <taxon>Magnoliopsida</taxon>
        <taxon>Liliopsida</taxon>
        <taxon>Poales</taxon>
        <taxon>Poaceae</taxon>
        <taxon>PACMAD clade</taxon>
        <taxon>Panicoideae</taxon>
        <taxon>Panicodae</taxon>
        <taxon>Paniceae</taxon>
        <taxon>Panicinae</taxon>
        <taxon>Panicum</taxon>
        <taxon>Panicum sect. Hiantes</taxon>
    </lineage>
</organism>
<name>A0A8T0PKH3_PANVG</name>
<dbReference type="Proteomes" id="UP000823388">
    <property type="component" value="Chromosome 8K"/>
</dbReference>
<feature type="non-terminal residue" evidence="1">
    <location>
        <position position="112"/>
    </location>
</feature>
<evidence type="ECO:0000313" key="2">
    <source>
        <dbReference type="Proteomes" id="UP000823388"/>
    </source>
</evidence>
<evidence type="ECO:0000313" key="1">
    <source>
        <dbReference type="EMBL" id="KAG2562463.1"/>
    </source>
</evidence>
<sequence length="112" mass="13086">MMPPSWNNFPRSLLCFVVVRSDHNEGLGRICRSVFLFLRWWQKEEDGRHKKEEVSLLRLQECWLPFVGLLFSSLLPGVCLCTPSVCLCSLLYEVSYRSGVENLDYTRLLDDQ</sequence>
<keyword evidence="2" id="KW-1185">Reference proteome</keyword>
<proteinExistence type="predicted"/>
<accession>A0A8T0PKH3</accession>
<dbReference type="EMBL" id="CM029051">
    <property type="protein sequence ID" value="KAG2562463.1"/>
    <property type="molecule type" value="Genomic_DNA"/>
</dbReference>
<protein>
    <submittedName>
        <fullName evidence="1">Uncharacterized protein</fullName>
    </submittedName>
</protein>